<dbReference type="Proteomes" id="UP000198625">
    <property type="component" value="Unassembled WGS sequence"/>
</dbReference>
<evidence type="ECO:0000256" key="7">
    <source>
        <dbReference type="ARBA" id="ARBA00016549"/>
    </source>
</evidence>
<dbReference type="CDD" id="cd16841">
    <property type="entry name" value="RraA_family"/>
    <property type="match status" value="1"/>
</dbReference>
<feature type="binding site" evidence="13">
    <location>
        <position position="123"/>
    </location>
    <ligand>
        <name>substrate</name>
    </ligand>
</feature>
<evidence type="ECO:0000256" key="4">
    <source>
        <dbReference type="ARBA" id="ARBA00011233"/>
    </source>
</evidence>
<evidence type="ECO:0000256" key="1">
    <source>
        <dbReference type="ARBA" id="ARBA00001342"/>
    </source>
</evidence>
<dbReference type="GO" id="GO:0047443">
    <property type="term" value="F:4-hydroxy-4-methyl-2-oxoglutarate aldolase activity"/>
    <property type="evidence" value="ECO:0007669"/>
    <property type="project" value="UniProtKB-EC"/>
</dbReference>
<reference evidence="14 15" key="1">
    <citation type="submission" date="2016-10" db="EMBL/GenBank/DDBJ databases">
        <authorList>
            <person name="de Groot N.N."/>
        </authorList>
    </citation>
    <scope>NUCLEOTIDE SEQUENCE [LARGE SCALE GENOMIC DNA]</scope>
    <source>
        <strain evidence="14 15">DSM 21650</strain>
    </source>
</reference>
<comment type="subunit">
    <text evidence="4">Homotrimer.</text>
</comment>
<dbReference type="EMBL" id="FNQE01000002">
    <property type="protein sequence ID" value="SDY54362.1"/>
    <property type="molecule type" value="Genomic_DNA"/>
</dbReference>
<evidence type="ECO:0000256" key="6">
    <source>
        <dbReference type="ARBA" id="ARBA00012947"/>
    </source>
</evidence>
<organism evidence="14 15">
    <name type="scientific">Proteiniborus ethanoligenes</name>
    <dbReference type="NCBI Taxonomy" id="415015"/>
    <lineage>
        <taxon>Bacteria</taxon>
        <taxon>Bacillati</taxon>
        <taxon>Bacillota</taxon>
        <taxon>Clostridia</taxon>
        <taxon>Eubacteriales</taxon>
        <taxon>Proteiniborus</taxon>
    </lineage>
</organism>
<comment type="function">
    <text evidence="8">Catalyzes the aldol cleavage of 4-hydroxy-4-methyl-2-oxoglutarate (HMG) into 2 molecules of pyruvate. Also contains a secondary oxaloacetate (OAA) decarboxylase activity due to the common pyruvate enolate transition state formed following C-C bond cleavage in the retro-aldol and decarboxylation reactions.</text>
</comment>
<evidence type="ECO:0000256" key="9">
    <source>
        <dbReference type="ARBA" id="ARBA00029596"/>
    </source>
</evidence>
<dbReference type="GO" id="GO:0008948">
    <property type="term" value="F:oxaloacetate decarboxylase activity"/>
    <property type="evidence" value="ECO:0007669"/>
    <property type="project" value="UniProtKB-EC"/>
</dbReference>
<dbReference type="PANTHER" id="PTHR33254">
    <property type="entry name" value="4-HYDROXY-4-METHYL-2-OXOGLUTARATE ALDOLASE 3-RELATED"/>
    <property type="match status" value="1"/>
</dbReference>
<comment type="similarity">
    <text evidence="3">Belongs to the class II aldolase/RraA-like family.</text>
</comment>
<dbReference type="RefSeq" id="WP_091726170.1">
    <property type="nucleotide sequence ID" value="NZ_FNQE01000002.1"/>
</dbReference>
<dbReference type="InterPro" id="IPR005493">
    <property type="entry name" value="RraA/RraA-like"/>
</dbReference>
<evidence type="ECO:0000256" key="10">
    <source>
        <dbReference type="ARBA" id="ARBA00030169"/>
    </source>
</evidence>
<dbReference type="OrthoDB" id="9784786at2"/>
<keyword evidence="13" id="KW-0460">Magnesium</keyword>
<evidence type="ECO:0000256" key="11">
    <source>
        <dbReference type="ARBA" id="ARBA00032305"/>
    </source>
</evidence>
<feature type="binding site" evidence="13">
    <location>
        <position position="124"/>
    </location>
    <ligand>
        <name>Mg(2+)</name>
        <dbReference type="ChEBI" id="CHEBI:18420"/>
    </ligand>
</feature>
<accession>A0A1H3KQC6</accession>
<dbReference type="AlphaFoldDB" id="A0A1H3KQC6"/>
<dbReference type="EC" id="4.1.1.112" evidence="6"/>
<comment type="catalytic activity">
    <reaction evidence="12">
        <text>oxaloacetate + H(+) = pyruvate + CO2</text>
        <dbReference type="Rhea" id="RHEA:15641"/>
        <dbReference type="ChEBI" id="CHEBI:15361"/>
        <dbReference type="ChEBI" id="CHEBI:15378"/>
        <dbReference type="ChEBI" id="CHEBI:16452"/>
        <dbReference type="ChEBI" id="CHEBI:16526"/>
        <dbReference type="EC" id="4.1.1.112"/>
    </reaction>
</comment>
<feature type="binding site" evidence="13">
    <location>
        <begin position="101"/>
        <end position="104"/>
    </location>
    <ligand>
        <name>substrate</name>
    </ligand>
</feature>
<evidence type="ECO:0000256" key="13">
    <source>
        <dbReference type="PIRSR" id="PIRSR605493-1"/>
    </source>
</evidence>
<comment type="catalytic activity">
    <reaction evidence="1">
        <text>4-hydroxy-4-methyl-2-oxoglutarate = 2 pyruvate</text>
        <dbReference type="Rhea" id="RHEA:22748"/>
        <dbReference type="ChEBI" id="CHEBI:15361"/>
        <dbReference type="ChEBI" id="CHEBI:58276"/>
        <dbReference type="EC" id="4.1.3.17"/>
    </reaction>
</comment>
<evidence type="ECO:0000313" key="14">
    <source>
        <dbReference type="EMBL" id="SDY54362.1"/>
    </source>
</evidence>
<gene>
    <name evidence="14" type="ORF">SAMN05660462_00276</name>
</gene>
<evidence type="ECO:0000256" key="3">
    <source>
        <dbReference type="ARBA" id="ARBA00008621"/>
    </source>
</evidence>
<dbReference type="PANTHER" id="PTHR33254:SF4">
    <property type="entry name" value="4-HYDROXY-4-METHYL-2-OXOGLUTARATE ALDOLASE 3-RELATED"/>
    <property type="match status" value="1"/>
</dbReference>
<evidence type="ECO:0000256" key="12">
    <source>
        <dbReference type="ARBA" id="ARBA00047973"/>
    </source>
</evidence>
<keyword evidence="15" id="KW-1185">Reference proteome</keyword>
<dbReference type="Pfam" id="PF03737">
    <property type="entry name" value="RraA-like"/>
    <property type="match status" value="1"/>
</dbReference>
<protein>
    <recommendedName>
        <fullName evidence="7">Putative 4-hydroxy-4-methyl-2-oxoglutarate aldolase</fullName>
        <ecNumber evidence="6">4.1.1.112</ecNumber>
        <ecNumber evidence="5">4.1.3.17</ecNumber>
    </recommendedName>
    <alternativeName>
        <fullName evidence="11">Oxaloacetate decarboxylase</fullName>
    </alternativeName>
    <alternativeName>
        <fullName evidence="9">Regulator of ribonuclease activity homolog</fullName>
    </alternativeName>
    <alternativeName>
        <fullName evidence="10">RraA-like protein</fullName>
    </alternativeName>
</protein>
<dbReference type="SUPFAM" id="SSF89562">
    <property type="entry name" value="RraA-like"/>
    <property type="match status" value="1"/>
</dbReference>
<dbReference type="GO" id="GO:0046872">
    <property type="term" value="F:metal ion binding"/>
    <property type="evidence" value="ECO:0007669"/>
    <property type="project" value="UniProtKB-KW"/>
</dbReference>
<dbReference type="InterPro" id="IPR036704">
    <property type="entry name" value="RraA/RraA-like_sf"/>
</dbReference>
<comment type="cofactor">
    <cofactor evidence="2">
        <name>a divalent metal cation</name>
        <dbReference type="ChEBI" id="CHEBI:60240"/>
    </cofactor>
</comment>
<dbReference type="EC" id="4.1.3.17" evidence="5"/>
<sequence length="236" mass="25815">MSKVKYNKLPELIPQEIIERVSKLSPAQLCDGMKDLGILRDGCMDASLMPVDENKIMIGTAYTVDTEEGDNFPIHVAIYQGKPGYVLVVAGKGHTERAYIGDLMGAAADAIGLNGIVIDGFVRDKVGLKELNIPIYAKGFMQRGPSKVGPGEINTVVTCAGVKVEPGDLIFGDYDGVTVIPRDRIEEVLEKAEKKSAYEEERRKTIAEYVACRDNNEELPDIAPGWVNEMKDKLGI</sequence>
<proteinExistence type="inferred from homology"/>
<evidence type="ECO:0000313" key="15">
    <source>
        <dbReference type="Proteomes" id="UP000198625"/>
    </source>
</evidence>
<dbReference type="STRING" id="415015.SAMN05660462_00276"/>
<name>A0A1H3KQC6_9FIRM</name>
<keyword evidence="13" id="KW-0479">Metal-binding</keyword>
<dbReference type="Gene3D" id="3.50.30.40">
    <property type="entry name" value="Ribonuclease E inhibitor RraA/RraA-like"/>
    <property type="match status" value="1"/>
</dbReference>
<evidence type="ECO:0000256" key="8">
    <source>
        <dbReference type="ARBA" id="ARBA00025046"/>
    </source>
</evidence>
<evidence type="ECO:0000256" key="2">
    <source>
        <dbReference type="ARBA" id="ARBA00001968"/>
    </source>
</evidence>
<evidence type="ECO:0000256" key="5">
    <source>
        <dbReference type="ARBA" id="ARBA00012213"/>
    </source>
</evidence>
<comment type="cofactor">
    <cofactor evidence="13">
        <name>Mg(2+)</name>
        <dbReference type="ChEBI" id="CHEBI:18420"/>
    </cofactor>
</comment>